<accession>A0A3M0MPP6</accession>
<proteinExistence type="predicted"/>
<protein>
    <submittedName>
        <fullName evidence="2">Uncharacterized protein</fullName>
    </submittedName>
</protein>
<name>A0A3M0MPP6_9RHOB</name>
<keyword evidence="1" id="KW-1133">Transmembrane helix</keyword>
<dbReference type="EMBL" id="QOKZ01000001">
    <property type="protein sequence ID" value="RMC37680.1"/>
    <property type="molecule type" value="Genomic_DNA"/>
</dbReference>
<gene>
    <name evidence="2" type="ORF">C9E81_02765</name>
</gene>
<sequence>MDWTALILSERVVAALVAAIVGGGVVAAGWFWTHALSRRRDLVLRRERINDMQRALLAEIRAHVVVLERQMKDSPYENAMQRMLSEGYVPILPHDANDRIFRAVIGDVHMLPEATIDSVVRYYRLLTVRAALGQDVLRLVKDDPDRATGMFLDYVAIESETLETGREAVNALAASLQQGKPMQISKTSADRSGR</sequence>
<evidence type="ECO:0000313" key="2">
    <source>
        <dbReference type="EMBL" id="RMC37680.1"/>
    </source>
</evidence>
<keyword evidence="3" id="KW-1185">Reference proteome</keyword>
<evidence type="ECO:0000313" key="3">
    <source>
        <dbReference type="Proteomes" id="UP000273516"/>
    </source>
</evidence>
<keyword evidence="1" id="KW-0472">Membrane</keyword>
<organism evidence="2 3">
    <name type="scientific">Paracoccus alkanivorans</name>
    <dbReference type="NCBI Taxonomy" id="2116655"/>
    <lineage>
        <taxon>Bacteria</taxon>
        <taxon>Pseudomonadati</taxon>
        <taxon>Pseudomonadota</taxon>
        <taxon>Alphaproteobacteria</taxon>
        <taxon>Rhodobacterales</taxon>
        <taxon>Paracoccaceae</taxon>
        <taxon>Paracoccus</taxon>
    </lineage>
</organism>
<comment type="caution">
    <text evidence="2">The sequence shown here is derived from an EMBL/GenBank/DDBJ whole genome shotgun (WGS) entry which is preliminary data.</text>
</comment>
<keyword evidence="1" id="KW-0812">Transmembrane</keyword>
<evidence type="ECO:0000256" key="1">
    <source>
        <dbReference type="SAM" id="Phobius"/>
    </source>
</evidence>
<reference evidence="2 3" key="1">
    <citation type="submission" date="2018-07" db="EMBL/GenBank/DDBJ databases">
        <authorList>
            <person name="Zhang Y."/>
            <person name="Wang L."/>
            <person name="Ma S."/>
        </authorList>
    </citation>
    <scope>NUCLEOTIDE SEQUENCE [LARGE SCALE GENOMIC DNA]</scope>
    <source>
        <strain evidence="2 3">4-2</strain>
    </source>
</reference>
<dbReference type="AlphaFoldDB" id="A0A3M0MPP6"/>
<feature type="transmembrane region" description="Helical" evidence="1">
    <location>
        <begin position="12"/>
        <end position="32"/>
    </location>
</feature>
<dbReference type="Proteomes" id="UP000273516">
    <property type="component" value="Unassembled WGS sequence"/>
</dbReference>